<sequence length="484" mass="53580">MATRNYLWQSDTSSSVKPEIDYSSPGLAVMEVERLLFTGRMISSHADEVWPKLYIGDYDSAENRSELTARGFTHIVNCAHTSRRGGPDYYKGMDITYLGIEGRDSPEYDMSANFNTAANFIHKALSGGGKVLVHCHVGVSRSATVVLAYLMLKHHMTLVDAITTVKEGRGIIPNPKQHNHLLLVSQYVRYLCQKKMASTRISEQLPPLLDPTKAPVAFGNRALPRLSMELQDPELYIRQRALTALCDLVHDPERAYEAIQKGCLERLKVLLEDEDAFVRTKATEVLYLLATHNVGREAFLRYDVVGPLSDLLDEPVDACRRNMHRALKMMAEFPAGAACIVSQGLVHHLVMKIPVEHEEIRALVLETLSCCVRVDALPALQSDGVAILREQLASTSLAIRRAAASAMVGISVPLEGKQRLCEEHVLPVLVSLLSDSDPGVTASAAGTIMNTAVITKGKTGQMMIRERKRRRVEEEEESRGRGGE</sequence>
<keyword evidence="11" id="KW-1185">Reference proteome</keyword>
<evidence type="ECO:0000256" key="7">
    <source>
        <dbReference type="SAM" id="MobiDB-lite"/>
    </source>
</evidence>
<organism evidence="10 11">
    <name type="scientific">Alosa alosa</name>
    <name type="common">allis shad</name>
    <dbReference type="NCBI Taxonomy" id="278164"/>
    <lineage>
        <taxon>Eukaryota</taxon>
        <taxon>Metazoa</taxon>
        <taxon>Chordata</taxon>
        <taxon>Craniata</taxon>
        <taxon>Vertebrata</taxon>
        <taxon>Euteleostomi</taxon>
        <taxon>Actinopterygii</taxon>
        <taxon>Neopterygii</taxon>
        <taxon>Teleostei</taxon>
        <taxon>Clupei</taxon>
        <taxon>Clupeiformes</taxon>
        <taxon>Clupeoidei</taxon>
        <taxon>Clupeidae</taxon>
        <taxon>Alosa</taxon>
    </lineage>
</organism>
<dbReference type="Proteomes" id="UP000823561">
    <property type="component" value="Chromosome 5"/>
</dbReference>
<evidence type="ECO:0000256" key="3">
    <source>
        <dbReference type="ARBA" id="ARBA00022912"/>
    </source>
</evidence>
<evidence type="ECO:0000313" key="11">
    <source>
        <dbReference type="Proteomes" id="UP000823561"/>
    </source>
</evidence>
<dbReference type="PROSITE" id="PS00383">
    <property type="entry name" value="TYR_PHOSPHATASE_1"/>
    <property type="match status" value="1"/>
</dbReference>
<reference evidence="10" key="1">
    <citation type="submission" date="2020-10" db="EMBL/GenBank/DDBJ databases">
        <title>Chromosome-scale genome assembly of the Allis shad, Alosa alosa.</title>
        <authorList>
            <person name="Margot Z."/>
            <person name="Christophe K."/>
            <person name="Cabau C."/>
            <person name="Louis A."/>
            <person name="Berthelot C."/>
            <person name="Parey E."/>
            <person name="Roest Crollius H."/>
            <person name="Montfort J."/>
            <person name="Robinson-Rechavi M."/>
            <person name="Bucao C."/>
            <person name="Bouchez O."/>
            <person name="Gislard M."/>
            <person name="Lluch J."/>
            <person name="Milhes M."/>
            <person name="Lampietro C."/>
            <person name="Lopez Roques C."/>
            <person name="Donnadieu C."/>
            <person name="Braasch I."/>
            <person name="Desvignes T."/>
            <person name="Postlethwait J."/>
            <person name="Bobe J."/>
            <person name="Guiguen Y."/>
        </authorList>
    </citation>
    <scope>NUCLEOTIDE SEQUENCE</scope>
    <source>
        <strain evidence="10">M-15738</strain>
        <tissue evidence="10">Blood</tissue>
    </source>
</reference>
<dbReference type="PANTHER" id="PTHR15599">
    <property type="entry name" value="RTDR1"/>
    <property type="match status" value="1"/>
</dbReference>
<feature type="active site" description="Phosphocysteine intermediate" evidence="6">
    <location>
        <position position="135"/>
    </location>
</feature>
<comment type="catalytic activity">
    <reaction evidence="5">
        <text>O-phospho-L-threonyl-[protein] + H2O = L-threonyl-[protein] + phosphate</text>
        <dbReference type="Rhea" id="RHEA:47004"/>
        <dbReference type="Rhea" id="RHEA-COMP:11060"/>
        <dbReference type="Rhea" id="RHEA-COMP:11605"/>
        <dbReference type="ChEBI" id="CHEBI:15377"/>
        <dbReference type="ChEBI" id="CHEBI:30013"/>
        <dbReference type="ChEBI" id="CHEBI:43474"/>
        <dbReference type="ChEBI" id="CHEBI:61977"/>
        <dbReference type="EC" id="3.1.3.16"/>
    </reaction>
</comment>
<comment type="catalytic activity">
    <reaction evidence="4">
        <text>O-phospho-L-seryl-[protein] + H2O = L-seryl-[protein] + phosphate</text>
        <dbReference type="Rhea" id="RHEA:20629"/>
        <dbReference type="Rhea" id="RHEA-COMP:9863"/>
        <dbReference type="Rhea" id="RHEA-COMP:11604"/>
        <dbReference type="ChEBI" id="CHEBI:15377"/>
        <dbReference type="ChEBI" id="CHEBI:29999"/>
        <dbReference type="ChEBI" id="CHEBI:43474"/>
        <dbReference type="ChEBI" id="CHEBI:83421"/>
        <dbReference type="EC" id="3.1.3.16"/>
    </reaction>
</comment>
<keyword evidence="3" id="KW-0904">Protein phosphatase</keyword>
<proteinExistence type="inferred from homology"/>
<keyword evidence="2" id="KW-0378">Hydrolase</keyword>
<dbReference type="Gene3D" id="1.25.10.10">
    <property type="entry name" value="Leucine-rich Repeat Variant"/>
    <property type="match status" value="2"/>
</dbReference>
<dbReference type="SMART" id="SM00404">
    <property type="entry name" value="PTPc_motif"/>
    <property type="match status" value="1"/>
</dbReference>
<dbReference type="InterPro" id="IPR020405">
    <property type="entry name" value="Atypical_DUSP_subfamA"/>
</dbReference>
<dbReference type="Gene3D" id="3.90.190.10">
    <property type="entry name" value="Protein tyrosine phosphatase superfamily"/>
    <property type="match status" value="1"/>
</dbReference>
<evidence type="ECO:0000256" key="5">
    <source>
        <dbReference type="ARBA" id="ARBA00048336"/>
    </source>
</evidence>
<evidence type="ECO:0000256" key="6">
    <source>
        <dbReference type="PIRSR" id="PIRSR620405-1"/>
    </source>
</evidence>
<dbReference type="PRINTS" id="PR01909">
    <property type="entry name" value="ADSPHPHTASEA"/>
</dbReference>
<gene>
    <name evidence="10" type="ORF">AALO_G00065380</name>
</gene>
<dbReference type="InterPro" id="IPR003595">
    <property type="entry name" value="Tyr_Pase_cat"/>
</dbReference>
<comment type="similarity">
    <text evidence="1">Belongs to the protein-tyrosine phosphatase family. Non-receptor class dual specificity subfamily.</text>
</comment>
<dbReference type="PANTHER" id="PTHR15599:SF1">
    <property type="entry name" value="RADIAL SPOKE HEAD 14 HOMOLOG"/>
    <property type="match status" value="1"/>
</dbReference>
<feature type="domain" description="Tyrosine specific protein phosphatases" evidence="9">
    <location>
        <begin position="112"/>
        <end position="180"/>
    </location>
</feature>
<dbReference type="InterPro" id="IPR000225">
    <property type="entry name" value="Armadillo"/>
</dbReference>
<dbReference type="SUPFAM" id="SSF48371">
    <property type="entry name" value="ARM repeat"/>
    <property type="match status" value="1"/>
</dbReference>
<dbReference type="PROSITE" id="PS50054">
    <property type="entry name" value="TYR_PHOSPHATASE_DUAL"/>
    <property type="match status" value="1"/>
</dbReference>
<dbReference type="PRINTS" id="PR01908">
    <property type="entry name" value="ADSPHPHTASE"/>
</dbReference>
<dbReference type="GO" id="GO:0004722">
    <property type="term" value="F:protein serine/threonine phosphatase activity"/>
    <property type="evidence" value="ECO:0007669"/>
    <property type="project" value="UniProtKB-EC"/>
</dbReference>
<dbReference type="Pfam" id="PF12717">
    <property type="entry name" value="Cnd1"/>
    <property type="match status" value="1"/>
</dbReference>
<dbReference type="InterPro" id="IPR016024">
    <property type="entry name" value="ARM-type_fold"/>
</dbReference>
<evidence type="ECO:0000256" key="2">
    <source>
        <dbReference type="ARBA" id="ARBA00022801"/>
    </source>
</evidence>
<dbReference type="GO" id="GO:0008138">
    <property type="term" value="F:protein tyrosine/serine/threonine phosphatase activity"/>
    <property type="evidence" value="ECO:0007669"/>
    <property type="project" value="InterPro"/>
</dbReference>
<feature type="region of interest" description="Disordered" evidence="7">
    <location>
        <begin position="464"/>
        <end position="484"/>
    </location>
</feature>
<evidence type="ECO:0000259" key="8">
    <source>
        <dbReference type="PROSITE" id="PS50054"/>
    </source>
</evidence>
<dbReference type="InterPro" id="IPR029021">
    <property type="entry name" value="Prot-tyrosine_phosphatase-like"/>
</dbReference>
<evidence type="ECO:0000256" key="4">
    <source>
        <dbReference type="ARBA" id="ARBA00047761"/>
    </source>
</evidence>
<dbReference type="Pfam" id="PF00514">
    <property type="entry name" value="Arm"/>
    <property type="match status" value="1"/>
</dbReference>
<accession>A0AAV6H5P5</accession>
<evidence type="ECO:0000256" key="1">
    <source>
        <dbReference type="ARBA" id="ARBA00008601"/>
    </source>
</evidence>
<dbReference type="InterPro" id="IPR032682">
    <property type="entry name" value="Cnd1_C"/>
</dbReference>
<dbReference type="EMBL" id="JADWDJ010000005">
    <property type="protein sequence ID" value="KAG5280912.1"/>
    <property type="molecule type" value="Genomic_DNA"/>
</dbReference>
<dbReference type="InterPro" id="IPR042856">
    <property type="entry name" value="RSP14"/>
</dbReference>
<name>A0AAV6H5P5_9TELE</name>
<dbReference type="SUPFAM" id="SSF52799">
    <property type="entry name" value="(Phosphotyrosine protein) phosphatases II"/>
    <property type="match status" value="1"/>
</dbReference>
<dbReference type="AlphaFoldDB" id="A0AAV6H5P5"/>
<dbReference type="InterPro" id="IPR000387">
    <property type="entry name" value="Tyr_Pase_dom"/>
</dbReference>
<comment type="caution">
    <text evidence="10">The sequence shown here is derived from an EMBL/GenBank/DDBJ whole genome shotgun (WGS) entry which is preliminary data.</text>
</comment>
<dbReference type="SMART" id="SM00195">
    <property type="entry name" value="DSPc"/>
    <property type="match status" value="1"/>
</dbReference>
<dbReference type="InterPro" id="IPR016130">
    <property type="entry name" value="Tyr_Pase_AS"/>
</dbReference>
<dbReference type="InterPro" id="IPR011989">
    <property type="entry name" value="ARM-like"/>
</dbReference>
<dbReference type="Pfam" id="PF00782">
    <property type="entry name" value="DSPc"/>
    <property type="match status" value="1"/>
</dbReference>
<dbReference type="InterPro" id="IPR000340">
    <property type="entry name" value="Dual-sp_phosphatase_cat-dom"/>
</dbReference>
<evidence type="ECO:0008006" key="12">
    <source>
        <dbReference type="Google" id="ProtNLM"/>
    </source>
</evidence>
<evidence type="ECO:0000313" key="10">
    <source>
        <dbReference type="EMBL" id="KAG5280912.1"/>
    </source>
</evidence>
<feature type="domain" description="Tyrosine-protein phosphatase" evidence="8">
    <location>
        <begin position="45"/>
        <end position="193"/>
    </location>
</feature>
<evidence type="ECO:0000259" key="9">
    <source>
        <dbReference type="PROSITE" id="PS50056"/>
    </source>
</evidence>
<dbReference type="PROSITE" id="PS50056">
    <property type="entry name" value="TYR_PHOSPHATASE_2"/>
    <property type="match status" value="1"/>
</dbReference>
<dbReference type="InterPro" id="IPR020422">
    <property type="entry name" value="TYR_PHOSPHATASE_DUAL_dom"/>
</dbReference>
<protein>
    <recommendedName>
        <fullName evidence="12">Protein-serine/threonine phosphatase</fullName>
    </recommendedName>
</protein>